<dbReference type="InterPro" id="IPR036322">
    <property type="entry name" value="WD40_repeat_dom_sf"/>
</dbReference>
<dbReference type="SUPFAM" id="SSF50978">
    <property type="entry name" value="WD40 repeat-like"/>
    <property type="match status" value="2"/>
</dbReference>
<feature type="repeat" description="WD" evidence="3">
    <location>
        <begin position="1172"/>
        <end position="1206"/>
    </location>
</feature>
<protein>
    <recommendedName>
        <fullName evidence="4">Novel STAND NTPase 1 domain-containing protein</fullName>
    </recommendedName>
</protein>
<keyword evidence="2" id="KW-0677">Repeat</keyword>
<dbReference type="InterPro" id="IPR020472">
    <property type="entry name" value="WD40_PAC1"/>
</dbReference>
<evidence type="ECO:0000313" key="6">
    <source>
        <dbReference type="Proteomes" id="UP000249354"/>
    </source>
</evidence>
<dbReference type="Gene3D" id="1.25.40.10">
    <property type="entry name" value="Tetratricopeptide repeat domain"/>
    <property type="match status" value="1"/>
</dbReference>
<organism evidence="5 6">
    <name type="scientific">Leptolyngbya foveolarum</name>
    <dbReference type="NCBI Taxonomy" id="47253"/>
    <lineage>
        <taxon>Bacteria</taxon>
        <taxon>Bacillati</taxon>
        <taxon>Cyanobacteriota</taxon>
        <taxon>Cyanophyceae</taxon>
        <taxon>Leptolyngbyales</taxon>
        <taxon>Leptolyngbyaceae</taxon>
        <taxon>Leptolyngbya group</taxon>
        <taxon>Leptolyngbya</taxon>
    </lineage>
</organism>
<gene>
    <name evidence="5" type="ORF">DCF25_16280</name>
</gene>
<evidence type="ECO:0000256" key="3">
    <source>
        <dbReference type="PROSITE-ProRule" id="PRU00221"/>
    </source>
</evidence>
<dbReference type="PANTHER" id="PTHR22847">
    <property type="entry name" value="WD40 REPEAT PROTEIN"/>
    <property type="match status" value="1"/>
</dbReference>
<reference evidence="5 6" key="2">
    <citation type="submission" date="2018-06" db="EMBL/GenBank/DDBJ databases">
        <title>Metagenomic assembly of (sub)arctic Cyanobacteria and their associated microbiome from non-axenic cultures.</title>
        <authorList>
            <person name="Baurain D."/>
        </authorList>
    </citation>
    <scope>NUCLEOTIDE SEQUENCE [LARGE SCALE GENOMIC DNA]</scope>
    <source>
        <strain evidence="5">ULC129bin1</strain>
    </source>
</reference>
<dbReference type="PRINTS" id="PR00320">
    <property type="entry name" value="GPROTEINBRPT"/>
</dbReference>
<feature type="repeat" description="WD" evidence="3">
    <location>
        <begin position="1048"/>
        <end position="1081"/>
    </location>
</feature>
<keyword evidence="1 3" id="KW-0853">WD repeat</keyword>
<feature type="repeat" description="WD" evidence="3">
    <location>
        <begin position="1213"/>
        <end position="1245"/>
    </location>
</feature>
<feature type="repeat" description="WD" evidence="3">
    <location>
        <begin position="1499"/>
        <end position="1540"/>
    </location>
</feature>
<dbReference type="SMART" id="SM00320">
    <property type="entry name" value="WD40"/>
    <property type="match status" value="14"/>
</dbReference>
<feature type="repeat" description="WD" evidence="3">
    <location>
        <begin position="1131"/>
        <end position="1165"/>
    </location>
</feature>
<dbReference type="Pfam" id="PF00400">
    <property type="entry name" value="WD40"/>
    <property type="match status" value="14"/>
</dbReference>
<sequence>MTMASEQKLDIITYNKNALNNLRRAIVLGQGQFSLILARANYRRLRKVLIAELSSQLHLDIAFLPADTTSLRAAILAGQSTLRPVENAQALMVTGLEKISELERLLKSANLGRDELPKTFAYPVVLWVNDAVLAQLNRYAPDLKSFAASPIRFEYPLRSLTAALTTQANNTFTQVLNTNRGIGFGGILPKSDDLAEQIASQELAFALAELETERIDKRLLANLLFLQGRNLHQQADLDRARSYYEKSLLYWQQQASENEHEIEERERHDTKLTSLDRQTVLCFHLGLWWKSHAQISAKRNAALQKARRYFEQTLATFRRCGRYDRTARFLLALAEVLQKLEDWPALQQLAQEGVRLHHNDFPRLARDYGYLAEVALEYYKDKPKEKHLSEAQGFAQQALELAKQAVHALQGKPSVDVVQATALRYHAGCYLYLLAIAQQLQGQSEIAIQNLEKARVYVHPSYDLSLHLNVLKRLRDLYFNRQQYVQAFEVKLAQRRIESLFGLRAFIGAGQIQPPKEASPFLSLSESLRLEQPPTAAAQKVLAAEIRASGRAQDIEAIASRLSQPRYPLVVVHGQSGVGKSSTLQAGLVPKLQTLTSEGRSILPVWVDSYSHWVEQADKDLTRRVQEKFTLVNFSVDLPLHGATNTANNSPDSPAVEQYSASSADLLIRLKALTEQTYQQVVLIFDQFEDFFHKNPTLAQRQTLYAFLRDCLDAPYIKVVLSLREDFLHYLLEWDRSADLSIINNDVLGRDIRYYLGSFTPDAAKTLIHQLTNAAGFVLEDDLIAALVEDLAATTGEVRPIELQVVGAQLERENITTLDQYQALGQFSSDGTTSKNQLLENFISHAIQDCGTENAEAASAILYILSDGLNESSDRPLKTRLDIEEALAAADLTPSPQQIHLILDILIGSGLVFERLEVSGIRYQLVHEYLSDLIQKQQQPGLIAALQTERSRRQLTEAQLEKALSAQSDNLAQTIIAKQAATTAEIKALISVARSLLLSGQSLEALAQATRAAKQIAGSSIGNNPLLKMQTALCLDAAIRSIREKNELVGHRNWVVAIDCNRTAEREIIASASDDSTVKLWTPKGEIIRSLNHPAGVADVQFSPDGTLLASACLDRTIRLYRANGDFIRAIETPLASVTSLAFSPTEPLLAATYSDTFVRLWNLDGTLVRTLEGHEDWIRTVAFSPNGQMIATGGEDRTVRLWKVSGELICLLKGHRGWVRSIAFSPDSKTIVSAGDTNTLRLWSREGHRLKTLYGHEDWVRSVAFSPDGRRIASGGDDQTIRIWSASGTVEQVFNQRSSVHSVTWRANSQSVVSGGDDDQVHLWQLAGPPEPVCQAHSSIVWSARWHPHADKILSASGDNTLKIWDGQGNLLKSIGGHEKGTHSAQWSPDGLFFASASADYSVRIWDAEGEFVRSLIGHGDAVWQVCYSPNGRTLASVSSDRTLRLWTTKGSLIKTYSDHTDTVWHVDFSPDGQHLVTASEDNTLRLWHVEKGLLQTIPAHEGGVWCAIFSPKGDFIASGGADGDVRLWAVSTQNEQLIVEPKPSIFRGHRDWVRSLSFSPNGNFIASASDDDTVRLWSITAETLTKQNAEESGESQLLPPLTGHKDVIWDVDFDQTGERLVSAGADGTMRIWDLRLETLAEKGSRWLEDWLAARPELAKQLR</sequence>
<feature type="repeat" description="WD" evidence="3">
    <location>
        <begin position="1548"/>
        <end position="1589"/>
    </location>
</feature>
<dbReference type="InterPro" id="IPR011990">
    <property type="entry name" value="TPR-like_helical_dom_sf"/>
</dbReference>
<dbReference type="EMBL" id="QBMC01000128">
    <property type="protein sequence ID" value="PZO13331.1"/>
    <property type="molecule type" value="Genomic_DNA"/>
</dbReference>
<dbReference type="Gene3D" id="3.40.50.300">
    <property type="entry name" value="P-loop containing nucleotide triphosphate hydrolases"/>
    <property type="match status" value="1"/>
</dbReference>
<comment type="caution">
    <text evidence="5">The sequence shown here is derived from an EMBL/GenBank/DDBJ whole genome shotgun (WGS) entry which is preliminary data.</text>
</comment>
<accession>A0A2W4VM35</accession>
<evidence type="ECO:0000256" key="1">
    <source>
        <dbReference type="ARBA" id="ARBA00022574"/>
    </source>
</evidence>
<dbReference type="InterPro" id="IPR015943">
    <property type="entry name" value="WD40/YVTN_repeat-like_dom_sf"/>
</dbReference>
<feature type="repeat" description="WD" evidence="3">
    <location>
        <begin position="1417"/>
        <end position="1448"/>
    </location>
</feature>
<feature type="repeat" description="WD" evidence="3">
    <location>
        <begin position="1603"/>
        <end position="1644"/>
    </location>
</feature>
<dbReference type="InterPro" id="IPR027417">
    <property type="entry name" value="P-loop_NTPase"/>
</dbReference>
<feature type="repeat" description="WD" evidence="3">
    <location>
        <begin position="1458"/>
        <end position="1494"/>
    </location>
</feature>
<feature type="repeat" description="WD" evidence="3">
    <location>
        <begin position="1090"/>
        <end position="1121"/>
    </location>
</feature>
<reference evidence="6" key="1">
    <citation type="submission" date="2018-04" db="EMBL/GenBank/DDBJ databases">
        <authorList>
            <person name="Cornet L."/>
        </authorList>
    </citation>
    <scope>NUCLEOTIDE SEQUENCE [LARGE SCALE GENOMIC DNA]</scope>
</reference>
<evidence type="ECO:0000259" key="4">
    <source>
        <dbReference type="Pfam" id="PF20703"/>
    </source>
</evidence>
<dbReference type="InterPro" id="IPR049052">
    <property type="entry name" value="nSTAND1"/>
</dbReference>
<name>A0A2W4VM35_9CYAN</name>
<dbReference type="Pfam" id="PF20703">
    <property type="entry name" value="nSTAND1"/>
    <property type="match status" value="1"/>
</dbReference>
<dbReference type="SUPFAM" id="SSF52540">
    <property type="entry name" value="P-loop containing nucleoside triphosphate hydrolases"/>
    <property type="match status" value="1"/>
</dbReference>
<feature type="domain" description="Novel STAND NTPase 1" evidence="4">
    <location>
        <begin position="550"/>
        <end position="931"/>
    </location>
</feature>
<proteinExistence type="predicted"/>
<feature type="repeat" description="WD" evidence="3">
    <location>
        <begin position="1335"/>
        <end position="1367"/>
    </location>
</feature>
<dbReference type="PROSITE" id="PS50082">
    <property type="entry name" value="WD_REPEATS_2"/>
    <property type="match status" value="14"/>
</dbReference>
<dbReference type="PANTHER" id="PTHR22847:SF637">
    <property type="entry name" value="WD REPEAT DOMAIN 5B"/>
    <property type="match status" value="1"/>
</dbReference>
<evidence type="ECO:0000313" key="5">
    <source>
        <dbReference type="EMBL" id="PZO13331.1"/>
    </source>
</evidence>
<evidence type="ECO:0000256" key="2">
    <source>
        <dbReference type="ARBA" id="ARBA00022737"/>
    </source>
</evidence>
<dbReference type="InterPro" id="IPR001680">
    <property type="entry name" value="WD40_rpt"/>
</dbReference>
<feature type="repeat" description="WD" evidence="3">
    <location>
        <begin position="1376"/>
        <end position="1408"/>
    </location>
</feature>
<dbReference type="Proteomes" id="UP000249354">
    <property type="component" value="Unassembled WGS sequence"/>
</dbReference>
<dbReference type="InterPro" id="IPR019775">
    <property type="entry name" value="WD40_repeat_CS"/>
</dbReference>
<dbReference type="PROSITE" id="PS50294">
    <property type="entry name" value="WD_REPEATS_REGION"/>
    <property type="match status" value="12"/>
</dbReference>
<dbReference type="CDD" id="cd00200">
    <property type="entry name" value="WD40"/>
    <property type="match status" value="2"/>
</dbReference>
<dbReference type="Gene3D" id="2.130.10.10">
    <property type="entry name" value="YVTN repeat-like/Quinoprotein amine dehydrogenase"/>
    <property type="match status" value="4"/>
</dbReference>
<feature type="repeat" description="WD" evidence="3">
    <location>
        <begin position="1294"/>
        <end position="1327"/>
    </location>
</feature>
<dbReference type="PROSITE" id="PS00678">
    <property type="entry name" value="WD_REPEATS_1"/>
    <property type="match status" value="2"/>
</dbReference>
<feature type="repeat" description="WD" evidence="3">
    <location>
        <begin position="1254"/>
        <end position="1286"/>
    </location>
</feature>